<gene>
    <name evidence="18" type="primary">LOC115621391</name>
</gene>
<dbReference type="Pfam" id="PF00300">
    <property type="entry name" value="His_Phos_1"/>
    <property type="match status" value="1"/>
</dbReference>
<evidence type="ECO:0000259" key="16">
    <source>
        <dbReference type="PROSITE" id="PS50030"/>
    </source>
</evidence>
<dbReference type="AlphaFoldDB" id="A0A6J2T1V5"/>
<dbReference type="InterPro" id="IPR009060">
    <property type="entry name" value="UBA-like_sf"/>
</dbReference>
<protein>
    <recommendedName>
        <fullName evidence="11">Ecdysteroid-phosphate phosphatase</fullName>
    </recommendedName>
    <alternativeName>
        <fullName evidence="12">Protein UBASH3A homolog</fullName>
    </alternativeName>
</protein>
<dbReference type="GO" id="GO:0004721">
    <property type="term" value="F:phosphoprotein phosphatase activity"/>
    <property type="evidence" value="ECO:0007669"/>
    <property type="project" value="UniProtKB-KW"/>
</dbReference>
<dbReference type="InterPro" id="IPR015940">
    <property type="entry name" value="UBA"/>
</dbReference>
<dbReference type="GO" id="GO:0005634">
    <property type="term" value="C:nucleus"/>
    <property type="evidence" value="ECO:0007669"/>
    <property type="project" value="UniProtKB-SubCell"/>
</dbReference>
<evidence type="ECO:0000313" key="18">
    <source>
        <dbReference type="RefSeq" id="XP_030370891.1"/>
    </source>
</evidence>
<comment type="subcellular location">
    <subcellularLocation>
        <location evidence="2">Cytoplasm</location>
        <location evidence="2">Cytosol</location>
    </subcellularLocation>
    <subcellularLocation>
        <location evidence="1">Nucleus</location>
    </subcellularLocation>
</comment>
<dbReference type="CDD" id="cd14301">
    <property type="entry name" value="UBA_UBS3B"/>
    <property type="match status" value="1"/>
</dbReference>
<evidence type="ECO:0000256" key="12">
    <source>
        <dbReference type="ARBA" id="ARBA00083868"/>
    </source>
</evidence>
<feature type="region of interest" description="Disordered" evidence="14">
    <location>
        <begin position="362"/>
        <end position="401"/>
    </location>
</feature>
<evidence type="ECO:0000256" key="11">
    <source>
        <dbReference type="ARBA" id="ARBA00074288"/>
    </source>
</evidence>
<dbReference type="CDD" id="cd11791">
    <property type="entry name" value="SH3_UBASH3"/>
    <property type="match status" value="1"/>
</dbReference>
<dbReference type="Gene3D" id="1.10.8.10">
    <property type="entry name" value="DNA helicase RuvA subunit, C-terminal domain"/>
    <property type="match status" value="1"/>
</dbReference>
<dbReference type="GO" id="GO:0003993">
    <property type="term" value="F:acid phosphatase activity"/>
    <property type="evidence" value="ECO:0007669"/>
    <property type="project" value="UniProtKB-ARBA"/>
</dbReference>
<evidence type="ECO:0000313" key="17">
    <source>
        <dbReference type="Proteomes" id="UP000504634"/>
    </source>
</evidence>
<dbReference type="FunFam" id="2.30.30.40:FF:000052">
    <property type="entry name" value="Ubiquitin-associated and SH3 domain-containing protein B"/>
    <property type="match status" value="1"/>
</dbReference>
<dbReference type="FunFam" id="3.40.50.1240:FF:000032">
    <property type="entry name" value="Blast:Protein UBASH3A homolog"/>
    <property type="match status" value="1"/>
</dbReference>
<comment type="catalytic activity">
    <reaction evidence="10">
        <text>ecdysone 22-phosphate + H2O = ecdysone + phosphate</text>
        <dbReference type="Rhea" id="RHEA:63576"/>
        <dbReference type="ChEBI" id="CHEBI:15377"/>
        <dbReference type="ChEBI" id="CHEBI:16688"/>
        <dbReference type="ChEBI" id="CHEBI:43474"/>
        <dbReference type="ChEBI" id="CHEBI:147380"/>
    </reaction>
</comment>
<dbReference type="SMART" id="SM00165">
    <property type="entry name" value="UBA"/>
    <property type="match status" value="1"/>
</dbReference>
<dbReference type="InterPro" id="IPR029033">
    <property type="entry name" value="His_PPase_superfam"/>
</dbReference>
<dbReference type="GO" id="GO:0005829">
    <property type="term" value="C:cytosol"/>
    <property type="evidence" value="ECO:0007669"/>
    <property type="project" value="UniProtKB-SubCell"/>
</dbReference>
<evidence type="ECO:0000256" key="14">
    <source>
        <dbReference type="SAM" id="MobiDB-lite"/>
    </source>
</evidence>
<dbReference type="CDD" id="cd07067">
    <property type="entry name" value="HP_PGM_like"/>
    <property type="match status" value="1"/>
</dbReference>
<dbReference type="CTD" id="42840"/>
<evidence type="ECO:0000259" key="15">
    <source>
        <dbReference type="PROSITE" id="PS50002"/>
    </source>
</evidence>
<organism evidence="17 18">
    <name type="scientific">Drosophila lebanonensis</name>
    <name type="common">Fruit fly</name>
    <name type="synonym">Scaptodrosophila lebanonensis</name>
    <dbReference type="NCBI Taxonomy" id="7225"/>
    <lineage>
        <taxon>Eukaryota</taxon>
        <taxon>Metazoa</taxon>
        <taxon>Ecdysozoa</taxon>
        <taxon>Arthropoda</taxon>
        <taxon>Hexapoda</taxon>
        <taxon>Insecta</taxon>
        <taxon>Pterygota</taxon>
        <taxon>Neoptera</taxon>
        <taxon>Endopterygota</taxon>
        <taxon>Diptera</taxon>
        <taxon>Brachycera</taxon>
        <taxon>Muscomorpha</taxon>
        <taxon>Ephydroidea</taxon>
        <taxon>Drosophilidae</taxon>
        <taxon>Scaptodrosophila</taxon>
    </lineage>
</organism>
<keyword evidence="4" id="KW-0963">Cytoplasm</keyword>
<keyword evidence="7" id="KW-0539">Nucleus</keyword>
<dbReference type="Pfam" id="PF14604">
    <property type="entry name" value="SH3_9"/>
    <property type="match status" value="1"/>
</dbReference>
<dbReference type="FunFam" id="1.10.8.10:FF:000053">
    <property type="entry name" value="Ubiquitin-associated and SH3 domain-containing, A"/>
    <property type="match status" value="1"/>
</dbReference>
<evidence type="ECO:0000256" key="13">
    <source>
        <dbReference type="PROSITE-ProRule" id="PRU00192"/>
    </source>
</evidence>
<dbReference type="Gene3D" id="2.30.30.40">
    <property type="entry name" value="SH3 Domains"/>
    <property type="match status" value="1"/>
</dbReference>
<accession>A0A6J2T1V5</accession>
<comment type="catalytic activity">
    <reaction evidence="9">
        <text>2-deoxyecdysone 22-phosphate + H2O = 2-deoxyecdysone + phosphate</text>
        <dbReference type="Rhea" id="RHEA:63584"/>
        <dbReference type="ChEBI" id="CHEBI:15377"/>
        <dbReference type="ChEBI" id="CHEBI:19566"/>
        <dbReference type="ChEBI" id="CHEBI:43474"/>
        <dbReference type="ChEBI" id="CHEBI:147386"/>
    </reaction>
</comment>
<dbReference type="InterPro" id="IPR001452">
    <property type="entry name" value="SH3_domain"/>
</dbReference>
<feature type="domain" description="UBA" evidence="16">
    <location>
        <begin position="14"/>
        <end position="58"/>
    </location>
</feature>
<dbReference type="SUPFAM" id="SSF50044">
    <property type="entry name" value="SH3-domain"/>
    <property type="match status" value="1"/>
</dbReference>
<dbReference type="InterPro" id="IPR013078">
    <property type="entry name" value="His_Pase_superF_clade-1"/>
</dbReference>
<dbReference type="Proteomes" id="UP000504634">
    <property type="component" value="Unplaced"/>
</dbReference>
<dbReference type="Gene3D" id="3.40.50.1240">
    <property type="entry name" value="Phosphoglycerate mutase-like"/>
    <property type="match status" value="1"/>
</dbReference>
<evidence type="ECO:0000256" key="1">
    <source>
        <dbReference type="ARBA" id="ARBA00004123"/>
    </source>
</evidence>
<keyword evidence="3 13" id="KW-0728">SH3 domain</keyword>
<keyword evidence="6" id="KW-0904">Protein phosphatase</keyword>
<name>A0A6J2T1V5_DROLE</name>
<evidence type="ECO:0000256" key="10">
    <source>
        <dbReference type="ARBA" id="ARBA00052011"/>
    </source>
</evidence>
<proteinExistence type="predicted"/>
<evidence type="ECO:0000256" key="3">
    <source>
        <dbReference type="ARBA" id="ARBA00022443"/>
    </source>
</evidence>
<comment type="catalytic activity">
    <reaction evidence="8">
        <text>20-hydroxyecdysone 22-phosphate + H2O = 20-hydroxyecdysone + phosphate</text>
        <dbReference type="Rhea" id="RHEA:63580"/>
        <dbReference type="ChEBI" id="CHEBI:15377"/>
        <dbReference type="ChEBI" id="CHEBI:16587"/>
        <dbReference type="ChEBI" id="CHEBI:43474"/>
        <dbReference type="ChEBI" id="CHEBI:147382"/>
    </reaction>
</comment>
<evidence type="ECO:0000256" key="4">
    <source>
        <dbReference type="ARBA" id="ARBA00022490"/>
    </source>
</evidence>
<dbReference type="SUPFAM" id="SSF53254">
    <property type="entry name" value="Phosphoglycerate mutase-like"/>
    <property type="match status" value="1"/>
</dbReference>
<feature type="domain" description="SH3" evidence="15">
    <location>
        <begin position="269"/>
        <end position="334"/>
    </location>
</feature>
<evidence type="ECO:0000256" key="9">
    <source>
        <dbReference type="ARBA" id="ARBA00051991"/>
    </source>
</evidence>
<reference evidence="18" key="1">
    <citation type="submission" date="2025-08" db="UniProtKB">
        <authorList>
            <consortium name="RefSeq"/>
        </authorList>
    </citation>
    <scope>IDENTIFICATION</scope>
    <source>
        <strain evidence="18">11010-0011.00</strain>
        <tissue evidence="18">Whole body</tissue>
    </source>
</reference>
<dbReference type="RefSeq" id="XP_030370891.1">
    <property type="nucleotide sequence ID" value="XM_030515031.1"/>
</dbReference>
<evidence type="ECO:0000256" key="7">
    <source>
        <dbReference type="ARBA" id="ARBA00023242"/>
    </source>
</evidence>
<evidence type="ECO:0000256" key="2">
    <source>
        <dbReference type="ARBA" id="ARBA00004514"/>
    </source>
</evidence>
<dbReference type="InterPro" id="IPR051710">
    <property type="entry name" value="Phosphatase_SH3-domain"/>
</dbReference>
<dbReference type="InterPro" id="IPR036028">
    <property type="entry name" value="SH3-like_dom_sf"/>
</dbReference>
<dbReference type="Pfam" id="PF22562">
    <property type="entry name" value="UBA_7"/>
    <property type="match status" value="1"/>
</dbReference>
<dbReference type="GeneID" id="115621391"/>
<dbReference type="OrthoDB" id="414418at2759"/>
<keyword evidence="17" id="KW-1185">Reference proteome</keyword>
<dbReference type="PANTHER" id="PTHR16469:SF27">
    <property type="entry name" value="UBIQUITIN-ASSOCIATED AND SH3 DOMAIN-CONTAINING BA-RELATED"/>
    <property type="match status" value="1"/>
</dbReference>
<evidence type="ECO:0000256" key="6">
    <source>
        <dbReference type="ARBA" id="ARBA00022912"/>
    </source>
</evidence>
<sequence>MATLPPRKNQTPTRISKQHLTPLQTLLQMGFPRHRAEKALASTGNRGVQIASDWLLAHVNDATLDECAPREYIIYACPTGPFLQQLEEFWSKSRLMCGWNGAHNYVPHITLVSFFKAPDECSLQLSKALKQVVDMTGAMLDRPIKLEPYMSQNFMGFFVSEEDANYLKRLALQYVKEVSNSIISDTYEQLDAIVACFPWCGAVSSGTRCIPRSSRSISLEPHVKSLHLTLAYQFPQAQFNALKALVETLDASCASNWELRLYSRDPRLATKQVQKVVYPHSPHETDELELRIGDYIYLNSEAVDSSTDGWAEGISWLTGSAGHLPVNYTERTAESDAWTLHRVVQLSKSITPSLTSAEDLDIVDGRSISTEPEDRQRERQQSSIQPEIIEGSSFTEESEQSVEKYLRQTLQPCLELQLLNNHNLTHQHNPHTPTIEITANMSSSGSLSVPKHADEIMVEPPQPQAPRPDDTLSVHSEHSHSFSLQHATSLSGFGKNRKVYIMRHGERVDFTFGTWIPYCFDEFGNYVRKDLNMPKNLPRRKNSPEGWQNDSPLTNVGLFQARLTGEALLEAQVQIDHVYCSPSYRCVQTCTSALEGLNLSGEHKIKLEPGLFEWMAWYPSGVPDWLSKNELKEAKYNIDLDYKPIQPAGNLTSQLKESTEEFYTRNHDVILQILEQTTGNILVVAHATTLDTCSRQLTGGAARSTNELRQVIHKIPYCSLAAVEQVEGMWKLVEPDCLPITHSKNPRFEWNALATT</sequence>
<evidence type="ECO:0000256" key="5">
    <source>
        <dbReference type="ARBA" id="ARBA00022801"/>
    </source>
</evidence>
<dbReference type="PANTHER" id="PTHR16469">
    <property type="entry name" value="UBIQUITIN-ASSOCIATED AND SH3 DOMAIN-CONTAINING BA-RELATED"/>
    <property type="match status" value="1"/>
</dbReference>
<evidence type="ECO:0000256" key="8">
    <source>
        <dbReference type="ARBA" id="ARBA00050567"/>
    </source>
</evidence>
<dbReference type="GO" id="GO:0102531">
    <property type="term" value="F:ecdysteroid-phosphate phosphatase activity"/>
    <property type="evidence" value="ECO:0007669"/>
    <property type="project" value="UniProtKB-ARBA"/>
</dbReference>
<dbReference type="PROSITE" id="PS50030">
    <property type="entry name" value="UBA"/>
    <property type="match status" value="1"/>
</dbReference>
<dbReference type="SUPFAM" id="SSF46934">
    <property type="entry name" value="UBA-like"/>
    <property type="match status" value="1"/>
</dbReference>
<dbReference type="PROSITE" id="PS50002">
    <property type="entry name" value="SH3"/>
    <property type="match status" value="1"/>
</dbReference>
<keyword evidence="5" id="KW-0378">Hydrolase</keyword>